<evidence type="ECO:0000259" key="4">
    <source>
        <dbReference type="PROSITE" id="PS01124"/>
    </source>
</evidence>
<keyword evidence="1" id="KW-0805">Transcription regulation</keyword>
<evidence type="ECO:0000313" key="6">
    <source>
        <dbReference type="Proteomes" id="UP001589608"/>
    </source>
</evidence>
<sequence length="320" mass="34661">MGSPAFFEVRTHDRDVAAESLNLLIEHRPRMRFADPAAVDVSLRSANYDRLGADAVRIGGAQYSGAVDGAAFLLAGAVLQGNGVLHRGRESIVLPRTGGFLYPTGVPFTADWDDVTLAIVRMPITEIAELAEATSGLPAADLRFESVTPVSEPMRRYWSATATHLVRQLAVPDANLPPLVLEQLRQLAAATLLTVFPNTMMTAARLPGPGRVPPAAVRRAVAFMDAHAAEPLTAATIAAAAGIGVRGLQVAFRRHLDQTPLEYLRRVRLEHAHRELQVAEPGNGTTIKSIARRWGFANPGRFTAEYRTVYGHLPSRTLRT</sequence>
<dbReference type="InterPro" id="IPR018060">
    <property type="entry name" value="HTH_AraC"/>
</dbReference>
<dbReference type="Gene3D" id="1.10.10.60">
    <property type="entry name" value="Homeodomain-like"/>
    <property type="match status" value="1"/>
</dbReference>
<evidence type="ECO:0000256" key="1">
    <source>
        <dbReference type="ARBA" id="ARBA00023015"/>
    </source>
</evidence>
<dbReference type="Pfam" id="PF14525">
    <property type="entry name" value="AraC_binding_2"/>
    <property type="match status" value="1"/>
</dbReference>
<dbReference type="Proteomes" id="UP001589608">
    <property type="component" value="Unassembled WGS sequence"/>
</dbReference>
<reference evidence="5 6" key="1">
    <citation type="submission" date="2024-09" db="EMBL/GenBank/DDBJ databases">
        <authorList>
            <person name="Sun Q."/>
            <person name="Mori K."/>
        </authorList>
    </citation>
    <scope>NUCLEOTIDE SEQUENCE [LARGE SCALE GENOMIC DNA]</scope>
    <source>
        <strain evidence="5 6">JCM 3307</strain>
    </source>
</reference>
<dbReference type="InterPro" id="IPR035418">
    <property type="entry name" value="AraC-bd_2"/>
</dbReference>
<dbReference type="InterPro" id="IPR050204">
    <property type="entry name" value="AraC_XylS_family_regulators"/>
</dbReference>
<feature type="domain" description="HTH araC/xylS-type" evidence="4">
    <location>
        <begin position="218"/>
        <end position="320"/>
    </location>
</feature>
<dbReference type="InterPro" id="IPR009057">
    <property type="entry name" value="Homeodomain-like_sf"/>
</dbReference>
<accession>A0ABV5MRW2</accession>
<dbReference type="SUPFAM" id="SSF46689">
    <property type="entry name" value="Homeodomain-like"/>
    <property type="match status" value="2"/>
</dbReference>
<dbReference type="PANTHER" id="PTHR46796">
    <property type="entry name" value="HTH-TYPE TRANSCRIPTIONAL ACTIVATOR RHAS-RELATED"/>
    <property type="match status" value="1"/>
</dbReference>
<keyword evidence="3" id="KW-0804">Transcription</keyword>
<dbReference type="RefSeq" id="WP_223104170.1">
    <property type="nucleotide sequence ID" value="NZ_CP061913.1"/>
</dbReference>
<keyword evidence="2" id="KW-0238">DNA-binding</keyword>
<dbReference type="Pfam" id="PF12833">
    <property type="entry name" value="HTH_18"/>
    <property type="match status" value="1"/>
</dbReference>
<organism evidence="5 6">
    <name type="scientific">Dactylosporangium vinaceum</name>
    <dbReference type="NCBI Taxonomy" id="53362"/>
    <lineage>
        <taxon>Bacteria</taxon>
        <taxon>Bacillati</taxon>
        <taxon>Actinomycetota</taxon>
        <taxon>Actinomycetes</taxon>
        <taxon>Micromonosporales</taxon>
        <taxon>Micromonosporaceae</taxon>
        <taxon>Dactylosporangium</taxon>
    </lineage>
</organism>
<gene>
    <name evidence="5" type="ORF">ACFFTR_51820</name>
</gene>
<keyword evidence="6" id="KW-1185">Reference proteome</keyword>
<name>A0ABV5MRW2_9ACTN</name>
<dbReference type="EMBL" id="JBHMCA010000090">
    <property type="protein sequence ID" value="MFB9451603.1"/>
    <property type="molecule type" value="Genomic_DNA"/>
</dbReference>
<comment type="caution">
    <text evidence="5">The sequence shown here is derived from an EMBL/GenBank/DDBJ whole genome shotgun (WGS) entry which is preliminary data.</text>
</comment>
<evidence type="ECO:0000256" key="2">
    <source>
        <dbReference type="ARBA" id="ARBA00023125"/>
    </source>
</evidence>
<evidence type="ECO:0000313" key="5">
    <source>
        <dbReference type="EMBL" id="MFB9451603.1"/>
    </source>
</evidence>
<evidence type="ECO:0000256" key="3">
    <source>
        <dbReference type="ARBA" id="ARBA00023163"/>
    </source>
</evidence>
<protein>
    <submittedName>
        <fullName evidence="5">Helix-turn-helix transcriptional regulator</fullName>
    </submittedName>
</protein>
<dbReference type="PROSITE" id="PS01124">
    <property type="entry name" value="HTH_ARAC_FAMILY_2"/>
    <property type="match status" value="1"/>
</dbReference>
<proteinExistence type="predicted"/>
<dbReference type="SMART" id="SM00342">
    <property type="entry name" value="HTH_ARAC"/>
    <property type="match status" value="1"/>
</dbReference>